<proteinExistence type="predicted"/>
<name>A0A0B1S739_OESDE</name>
<dbReference type="EMBL" id="KN605515">
    <property type="protein sequence ID" value="KHJ79337.1"/>
    <property type="molecule type" value="Genomic_DNA"/>
</dbReference>
<sequence length="175" mass="19712">MAALPQSNLAKKRKPSTPESPVASAKPEGEQLLGKLIAILRDKAPEAIPILNDLLNVLRPSPKDIVEQEKRSRSIVIAGLEEAASGTPAFERQLHTEGAVQDILNVLEVESRPVEIYRMGKPGDNNFRLVKVVFSSQRPFFEVLKKARNLRQIDRFRNVYVRRSMTKAERVKESM</sequence>
<feature type="region of interest" description="Disordered" evidence="1">
    <location>
        <begin position="1"/>
        <end position="27"/>
    </location>
</feature>
<accession>A0A0B1S739</accession>
<dbReference type="OrthoDB" id="5869388at2759"/>
<evidence type="ECO:0000313" key="2">
    <source>
        <dbReference type="EMBL" id="KHJ79337.1"/>
    </source>
</evidence>
<gene>
    <name evidence="2" type="ORF">OESDEN_21018</name>
</gene>
<dbReference type="Proteomes" id="UP000053660">
    <property type="component" value="Unassembled WGS sequence"/>
</dbReference>
<reference evidence="2 3" key="1">
    <citation type="submission" date="2014-03" db="EMBL/GenBank/DDBJ databases">
        <title>Draft genome of the hookworm Oesophagostomum dentatum.</title>
        <authorList>
            <person name="Mitreva M."/>
        </authorList>
    </citation>
    <scope>NUCLEOTIDE SEQUENCE [LARGE SCALE GENOMIC DNA]</scope>
    <source>
        <strain evidence="2 3">OD-Hann</strain>
    </source>
</reference>
<keyword evidence="3" id="KW-1185">Reference proteome</keyword>
<evidence type="ECO:0000313" key="3">
    <source>
        <dbReference type="Proteomes" id="UP000053660"/>
    </source>
</evidence>
<dbReference type="AlphaFoldDB" id="A0A0B1S739"/>
<evidence type="ECO:0000256" key="1">
    <source>
        <dbReference type="SAM" id="MobiDB-lite"/>
    </source>
</evidence>
<protein>
    <submittedName>
        <fullName evidence="2">Uncharacterized protein</fullName>
    </submittedName>
</protein>
<organism evidence="2 3">
    <name type="scientific">Oesophagostomum dentatum</name>
    <name type="common">Nodular worm</name>
    <dbReference type="NCBI Taxonomy" id="61180"/>
    <lineage>
        <taxon>Eukaryota</taxon>
        <taxon>Metazoa</taxon>
        <taxon>Ecdysozoa</taxon>
        <taxon>Nematoda</taxon>
        <taxon>Chromadorea</taxon>
        <taxon>Rhabditida</taxon>
        <taxon>Rhabditina</taxon>
        <taxon>Rhabditomorpha</taxon>
        <taxon>Strongyloidea</taxon>
        <taxon>Strongylidae</taxon>
        <taxon>Oesophagostomum</taxon>
    </lineage>
</organism>